<feature type="compositionally biased region" description="Polar residues" evidence="1">
    <location>
        <begin position="247"/>
        <end position="265"/>
    </location>
</feature>
<dbReference type="EMBL" id="FRAM01000002">
    <property type="protein sequence ID" value="SHK28198.1"/>
    <property type="molecule type" value="Genomic_DNA"/>
</dbReference>
<protein>
    <submittedName>
        <fullName evidence="2">Uncharacterized protein</fullName>
    </submittedName>
</protein>
<evidence type="ECO:0000256" key="1">
    <source>
        <dbReference type="SAM" id="MobiDB-lite"/>
    </source>
</evidence>
<accession>A0A1M6R784</accession>
<gene>
    <name evidence="2" type="ORF">SAMN05444371_1716</name>
</gene>
<sequence>MQIISDTEIKMFGETITLSDDYVSYQDIFEKVNEEVSTQSKTVLSTVKMPKQEYVNLGGALVPVAKSSTSVPFSYSLNTYSTRLLFFNLNWLQFSFEVENDSWSVAKVKFTATTTTGSQLEQTHLQIPVTDNKVIFPNTFPDQFKSLSDLKIEIYFDNDREATLDFQSIGGIDSRYGVFTLKPLVGNNSGSGMAPKHFGVKRLGIADYLKVEQSVHAYVPGEVSNIENVMASELRHKSSVSRDYSEITDTTSKSQETEQISDTTKATRTDMQTEVAKELEKQQNWEAHTRMSGKAWGWSVEVGGSYANSTAQHDSTRQAVAKSQELTERAMERVLTKVSEERIQKIIREHTETNVHEFDNRGNKTTTNPEEAVPQHITGVYRWVDKKMKNQIYNYGKRTMFEFMIPEPARLHRLALKSAKNVLTAPQDPRKPLDDKWKMTDTNVDETILKHRADEYGVTIDVNPYQEKEVYFNFDGNQSNSTQLPDNFIGTKAHVRVEYQVKKWHNGEVQADNF</sequence>
<dbReference type="AlphaFoldDB" id="A0A1M6R784"/>
<feature type="region of interest" description="Disordered" evidence="1">
    <location>
        <begin position="241"/>
        <end position="265"/>
    </location>
</feature>
<evidence type="ECO:0000313" key="2">
    <source>
        <dbReference type="EMBL" id="SHK28198.1"/>
    </source>
</evidence>
<name>A0A1M6R784_9FLAO</name>
<dbReference type="STRING" id="216903.SAMN05444371_1716"/>
<organism evidence="2 3">
    <name type="scientific">Epilithonimonas mollis</name>
    <dbReference type="NCBI Taxonomy" id="216903"/>
    <lineage>
        <taxon>Bacteria</taxon>
        <taxon>Pseudomonadati</taxon>
        <taxon>Bacteroidota</taxon>
        <taxon>Flavobacteriia</taxon>
        <taxon>Flavobacteriales</taxon>
        <taxon>Weeksellaceae</taxon>
        <taxon>Chryseobacterium group</taxon>
        <taxon>Epilithonimonas</taxon>
    </lineage>
</organism>
<dbReference type="OrthoDB" id="8563833at2"/>
<evidence type="ECO:0000313" key="3">
    <source>
        <dbReference type="Proteomes" id="UP000184498"/>
    </source>
</evidence>
<proteinExistence type="predicted"/>
<keyword evidence="3" id="KW-1185">Reference proteome</keyword>
<dbReference type="RefSeq" id="WP_139258278.1">
    <property type="nucleotide sequence ID" value="NZ_FRAM01000002.1"/>
</dbReference>
<dbReference type="Proteomes" id="UP000184498">
    <property type="component" value="Unassembled WGS sequence"/>
</dbReference>
<reference evidence="3" key="1">
    <citation type="submission" date="2016-11" db="EMBL/GenBank/DDBJ databases">
        <authorList>
            <person name="Varghese N."/>
            <person name="Submissions S."/>
        </authorList>
    </citation>
    <scope>NUCLEOTIDE SEQUENCE [LARGE SCALE GENOMIC DNA]</scope>
    <source>
        <strain evidence="3">DSM 18016</strain>
    </source>
</reference>